<protein>
    <submittedName>
        <fullName evidence="2">Expressed protein</fullName>
    </submittedName>
</protein>
<keyword evidence="3" id="KW-1185">Reference proteome</keyword>
<dbReference type="AlphaFoldDB" id="A0AAV0AHS8"/>
<feature type="compositionally biased region" description="Basic residues" evidence="1">
    <location>
        <begin position="851"/>
        <end position="872"/>
    </location>
</feature>
<organism evidence="2 3">
    <name type="scientific">Phakopsora pachyrhizi</name>
    <name type="common">Asian soybean rust disease fungus</name>
    <dbReference type="NCBI Taxonomy" id="170000"/>
    <lineage>
        <taxon>Eukaryota</taxon>
        <taxon>Fungi</taxon>
        <taxon>Dikarya</taxon>
        <taxon>Basidiomycota</taxon>
        <taxon>Pucciniomycotina</taxon>
        <taxon>Pucciniomycetes</taxon>
        <taxon>Pucciniales</taxon>
        <taxon>Phakopsoraceae</taxon>
        <taxon>Phakopsora</taxon>
    </lineage>
</organism>
<name>A0AAV0AHS8_PHAPC</name>
<feature type="compositionally biased region" description="Low complexity" evidence="1">
    <location>
        <begin position="611"/>
        <end position="622"/>
    </location>
</feature>
<reference evidence="2" key="1">
    <citation type="submission" date="2022-06" db="EMBL/GenBank/DDBJ databases">
        <authorList>
            <consortium name="SYNGENTA / RWTH Aachen University"/>
        </authorList>
    </citation>
    <scope>NUCLEOTIDE SEQUENCE</scope>
</reference>
<comment type="caution">
    <text evidence="2">The sequence shown here is derived from an EMBL/GenBank/DDBJ whole genome shotgun (WGS) entry which is preliminary data.</text>
</comment>
<gene>
    <name evidence="2" type="ORF">PPACK8108_LOCUS1857</name>
</gene>
<evidence type="ECO:0000313" key="3">
    <source>
        <dbReference type="Proteomes" id="UP001153365"/>
    </source>
</evidence>
<feature type="region of interest" description="Disordered" evidence="1">
    <location>
        <begin position="843"/>
        <end position="872"/>
    </location>
</feature>
<evidence type="ECO:0000313" key="2">
    <source>
        <dbReference type="EMBL" id="CAH7667455.1"/>
    </source>
</evidence>
<evidence type="ECO:0000256" key="1">
    <source>
        <dbReference type="SAM" id="MobiDB-lite"/>
    </source>
</evidence>
<accession>A0AAV0AHS8</accession>
<dbReference type="EMBL" id="CALTRL010000310">
    <property type="protein sequence ID" value="CAH7667455.1"/>
    <property type="molecule type" value="Genomic_DNA"/>
</dbReference>
<proteinExistence type="predicted"/>
<feature type="region of interest" description="Disordered" evidence="1">
    <location>
        <begin position="602"/>
        <end position="622"/>
    </location>
</feature>
<sequence length="872" mass="97617">MNHLWQYWSSQTTLSHQSFAGARLKYVPGSNQGLNTLESNRGRLEFDFARLKDDASIQPEFPPTRVFPATIDTGPVPYESPYHLLKSNNQSLRKTHPEVDLPKSLLLENLHEDQILVSKLDPNRSTLLAGLDIDSCSSVIVSAGGPSGNQLYLSHLTRSHGKNLTIDAPQLHANSKPTGVLRTPIQQLLGGPCLDASDNALFVARTYDSTTLFKCHCPFDVLRRSSQEKKFEVDFSQVFQLKTADTERNVHIDACIGNSIYEDFQFVLLDKKGRLWRTRTNGSQATAFRLGQTALSESLLGGSEVNDWGRCGVYPNNDCLVVAFRNQLNLIDCRMSESVLNLYCAVDDPITDLQRYISHRTSHIRMFSTTSNIIAIDDRQPKIPLLKIEHFRKKDLSLHMMHASQSSWYCNVEGKDLDEEIDEVILWSQKNDVASVYRLNTHSAIPPNVLGQPLGLPLIPTTAQNSRVGLLAFSQKGSSLNSKLLSSIEMTSDGALWHHEVNVGRPRGHTTSEEIGSEISRRIWDVELESRDVKNQKFRDSEANGILVQMDHNSNFEMLCEEFSHSIMRKKKYGPTIAALPCSNFHDPLGFCIKSRNSRLSSTTPQRKKSYSIQPSSSSTSTDTFVDISCTLNHFLLEPYPTNTTENLSTNFSWSTSRLETLLDVSIRSSMLVKNPQEERRGEKLNLRKTSSVINHLMEPWVIGDSPFKHRWSTSAPDTLVGEIDKLSNQLPRSQRSLIDEDVTLMNGNETTSGIPEVLPKSNDKLSDEELPKIEIAKALRTPKTTLRSTLAFTTGSKRKSQVPIPFNISAPTINSISDQISQSQIIETRLEGELNQSAFSQILPGPHGGRSTRKKCISGSQPKKKKRMGGF</sequence>
<dbReference type="Proteomes" id="UP001153365">
    <property type="component" value="Unassembled WGS sequence"/>
</dbReference>